<comment type="caution">
    <text evidence="2">The sequence shown here is derived from an EMBL/GenBank/DDBJ whole genome shotgun (WGS) entry which is preliminary data.</text>
</comment>
<protein>
    <submittedName>
        <fullName evidence="2">Uncharacterized protein</fullName>
    </submittedName>
</protein>
<dbReference type="STRING" id="90262.A0A1X2J4Q2"/>
<feature type="compositionally biased region" description="Polar residues" evidence="1">
    <location>
        <begin position="93"/>
        <end position="104"/>
    </location>
</feature>
<dbReference type="EMBL" id="MCGE01000001">
    <property type="protein sequence ID" value="ORZ26204.1"/>
    <property type="molecule type" value="Genomic_DNA"/>
</dbReference>
<organism evidence="2 3">
    <name type="scientific">Absidia repens</name>
    <dbReference type="NCBI Taxonomy" id="90262"/>
    <lineage>
        <taxon>Eukaryota</taxon>
        <taxon>Fungi</taxon>
        <taxon>Fungi incertae sedis</taxon>
        <taxon>Mucoromycota</taxon>
        <taxon>Mucoromycotina</taxon>
        <taxon>Mucoromycetes</taxon>
        <taxon>Mucorales</taxon>
        <taxon>Cunninghamellaceae</taxon>
        <taxon>Absidia</taxon>
    </lineage>
</organism>
<name>A0A1X2J4Q2_9FUNG</name>
<evidence type="ECO:0000256" key="1">
    <source>
        <dbReference type="SAM" id="MobiDB-lite"/>
    </source>
</evidence>
<feature type="compositionally biased region" description="Acidic residues" evidence="1">
    <location>
        <begin position="19"/>
        <end position="28"/>
    </location>
</feature>
<reference evidence="2 3" key="1">
    <citation type="submission" date="2016-07" db="EMBL/GenBank/DDBJ databases">
        <title>Pervasive Adenine N6-methylation of Active Genes in Fungi.</title>
        <authorList>
            <consortium name="DOE Joint Genome Institute"/>
            <person name="Mondo S.J."/>
            <person name="Dannebaum R.O."/>
            <person name="Kuo R.C."/>
            <person name="Labutti K."/>
            <person name="Haridas S."/>
            <person name="Kuo A."/>
            <person name="Salamov A."/>
            <person name="Ahrendt S.R."/>
            <person name="Lipzen A."/>
            <person name="Sullivan W."/>
            <person name="Andreopoulos W.B."/>
            <person name="Clum A."/>
            <person name="Lindquist E."/>
            <person name="Daum C."/>
            <person name="Ramamoorthy G.K."/>
            <person name="Gryganskyi A."/>
            <person name="Culley D."/>
            <person name="Magnuson J.K."/>
            <person name="James T.Y."/>
            <person name="O'Malley M.A."/>
            <person name="Stajich J.E."/>
            <person name="Spatafora J.W."/>
            <person name="Visel A."/>
            <person name="Grigoriev I.V."/>
        </authorList>
    </citation>
    <scope>NUCLEOTIDE SEQUENCE [LARGE SCALE GENOMIC DNA]</scope>
    <source>
        <strain evidence="2 3">NRRL 1336</strain>
    </source>
</reference>
<keyword evidence="3" id="KW-1185">Reference proteome</keyword>
<feature type="compositionally biased region" description="Acidic residues" evidence="1">
    <location>
        <begin position="45"/>
        <end position="68"/>
    </location>
</feature>
<feature type="compositionally biased region" description="Polar residues" evidence="1">
    <location>
        <begin position="1"/>
        <end position="17"/>
    </location>
</feature>
<feature type="compositionally biased region" description="Polar residues" evidence="1">
    <location>
        <begin position="180"/>
        <end position="189"/>
    </location>
</feature>
<dbReference type="Pfam" id="PF09428">
    <property type="entry name" value="DUF2011"/>
    <property type="match status" value="1"/>
</dbReference>
<feature type="region of interest" description="Disordered" evidence="1">
    <location>
        <begin position="1"/>
        <end position="68"/>
    </location>
</feature>
<sequence length="305" mass="33122">MASANDDTSTKVSNRNDIFNDDQDDQPTDMEASKRMEAMMSMVLVEEDAQEESAGDDQDETMDDDEEEFAFRLFSTDSVAKVSIKENDEETANALSQQIANQQQIDHDETDPTFLANVAQASISYDDIMRQSTWAYPALRLPKRVTHLPSSTPTSTSSKTVPPESSSSSSSSLSSIIPKDNNSTSTSTVDKPKRKSKKRRDYEKAVKEGRITPKVNMRDPRTPGGWPGYPGARDPCAIINDQPYRGNRGSGGSDGYKYKYQGPTSKNGYGGSSSSRGRGRGGFGGRGRGRGGAGGPSRFNKAVAV</sequence>
<feature type="compositionally biased region" description="Gly residues" evidence="1">
    <location>
        <begin position="280"/>
        <end position="295"/>
    </location>
</feature>
<gene>
    <name evidence="2" type="ORF">BCR42DRAFT_401783</name>
</gene>
<dbReference type="OrthoDB" id="2418125at2759"/>
<feature type="region of interest" description="Disordered" evidence="1">
    <location>
        <begin position="140"/>
        <end position="305"/>
    </location>
</feature>
<dbReference type="Proteomes" id="UP000193560">
    <property type="component" value="Unassembled WGS sequence"/>
</dbReference>
<feature type="compositionally biased region" description="Low complexity" evidence="1">
    <location>
        <begin position="149"/>
        <end position="175"/>
    </location>
</feature>
<dbReference type="InterPro" id="IPR018555">
    <property type="entry name" value="C630.06c-like"/>
</dbReference>
<accession>A0A1X2J4Q2</accession>
<dbReference type="AlphaFoldDB" id="A0A1X2J4Q2"/>
<proteinExistence type="predicted"/>
<feature type="region of interest" description="Disordered" evidence="1">
    <location>
        <begin position="87"/>
        <end position="111"/>
    </location>
</feature>
<evidence type="ECO:0000313" key="3">
    <source>
        <dbReference type="Proteomes" id="UP000193560"/>
    </source>
</evidence>
<feature type="compositionally biased region" description="Basic and acidic residues" evidence="1">
    <location>
        <begin position="200"/>
        <end position="221"/>
    </location>
</feature>
<evidence type="ECO:0000313" key="2">
    <source>
        <dbReference type="EMBL" id="ORZ26204.1"/>
    </source>
</evidence>